<dbReference type="AlphaFoldDB" id="A0A2N8Z8Z4"/>
<keyword evidence="2" id="KW-1133">Transmembrane helix</keyword>
<proteinExistence type="predicted"/>
<dbReference type="KEGG" id="vta:A0387"/>
<keyword evidence="2" id="KW-0812">Transmembrane</keyword>
<gene>
    <name evidence="3" type="ORF">VTAP4600_A0387</name>
</gene>
<evidence type="ECO:0000313" key="4">
    <source>
        <dbReference type="Proteomes" id="UP000235828"/>
    </source>
</evidence>
<sequence>MSVTSKHTGPNKHYDPSLDLTNEQRHRFTRVANKAADNRARKQALNKQEHGVVHDPVEEPIKDNRESQPNWLRVIIWSSVIGLLWGWILFMTG</sequence>
<feature type="region of interest" description="Disordered" evidence="1">
    <location>
        <begin position="44"/>
        <end position="63"/>
    </location>
</feature>
<evidence type="ECO:0000313" key="3">
    <source>
        <dbReference type="EMBL" id="SON48366.1"/>
    </source>
</evidence>
<dbReference type="RefSeq" id="WP_102521252.1">
    <property type="nucleotide sequence ID" value="NZ_LT960611.1"/>
</dbReference>
<reference evidence="3 4" key="1">
    <citation type="submission" date="2017-10" db="EMBL/GenBank/DDBJ databases">
        <authorList>
            <person name="Banno H."/>
            <person name="Chua N.-H."/>
        </authorList>
    </citation>
    <scope>NUCLEOTIDE SEQUENCE [LARGE SCALE GENOMIC DNA]</scope>
    <source>
        <strain evidence="3">Vibrio tapetis CECT4600</strain>
    </source>
</reference>
<organism evidence="3 4">
    <name type="scientific">Vibrio tapetis subsp. tapetis</name>
    <dbReference type="NCBI Taxonomy" id="1671868"/>
    <lineage>
        <taxon>Bacteria</taxon>
        <taxon>Pseudomonadati</taxon>
        <taxon>Pseudomonadota</taxon>
        <taxon>Gammaproteobacteria</taxon>
        <taxon>Vibrionales</taxon>
        <taxon>Vibrionaceae</taxon>
        <taxon>Vibrio</taxon>
    </lineage>
</organism>
<evidence type="ECO:0000256" key="2">
    <source>
        <dbReference type="SAM" id="Phobius"/>
    </source>
</evidence>
<dbReference type="EMBL" id="LT960611">
    <property type="protein sequence ID" value="SON48366.1"/>
    <property type="molecule type" value="Genomic_DNA"/>
</dbReference>
<name>A0A2N8Z8Z4_9VIBR</name>
<keyword evidence="2" id="KW-0472">Membrane</keyword>
<feature type="compositionally biased region" description="Basic and acidic residues" evidence="1">
    <location>
        <begin position="47"/>
        <end position="63"/>
    </location>
</feature>
<protein>
    <submittedName>
        <fullName evidence="3">Uncharacterized protein</fullName>
    </submittedName>
</protein>
<feature type="region of interest" description="Disordered" evidence="1">
    <location>
        <begin position="1"/>
        <end position="20"/>
    </location>
</feature>
<dbReference type="Proteomes" id="UP000235828">
    <property type="component" value="Chromosome A"/>
</dbReference>
<feature type="transmembrane region" description="Helical" evidence="2">
    <location>
        <begin position="71"/>
        <end position="90"/>
    </location>
</feature>
<keyword evidence="4" id="KW-1185">Reference proteome</keyword>
<dbReference type="OrthoDB" id="5896947at2"/>
<accession>A0A2N8Z8Z4</accession>
<evidence type="ECO:0000256" key="1">
    <source>
        <dbReference type="SAM" id="MobiDB-lite"/>
    </source>
</evidence>